<feature type="non-terminal residue" evidence="1">
    <location>
        <position position="247"/>
    </location>
</feature>
<accession>A0ACC1HAH5</accession>
<evidence type="ECO:0000313" key="1">
    <source>
        <dbReference type="EMBL" id="KAJ1671844.1"/>
    </source>
</evidence>
<organism evidence="1 2">
    <name type="scientific">Spiromyces aspiralis</name>
    <dbReference type="NCBI Taxonomy" id="68401"/>
    <lineage>
        <taxon>Eukaryota</taxon>
        <taxon>Fungi</taxon>
        <taxon>Fungi incertae sedis</taxon>
        <taxon>Zoopagomycota</taxon>
        <taxon>Kickxellomycotina</taxon>
        <taxon>Kickxellomycetes</taxon>
        <taxon>Kickxellales</taxon>
        <taxon>Kickxellaceae</taxon>
        <taxon>Spiromyces</taxon>
    </lineage>
</organism>
<proteinExistence type="predicted"/>
<comment type="caution">
    <text evidence="1">The sequence shown here is derived from an EMBL/GenBank/DDBJ whole genome shotgun (WGS) entry which is preliminary data.</text>
</comment>
<keyword evidence="2" id="KW-1185">Reference proteome</keyword>
<sequence>MFLKLTASIAAILSTVSAHMAVTSPCPRYGSGSDCPAVPPGQSVDYNIKAPIGTHDGVEQPLCKHTTPYGQPVATYSAGATIPVSFTSDGAAHGGGHCQFALSYDGGNTFVVIQDELKYCFTGGPSTGNTPGVVNYNVKIPADAPAGDKVIFAWTWNNAIGNREFYMNCVDIAITGGGTSLSGPRMLTANYGPYSPYIPEFGGNYDTGLDLFQQRPTVTVTGNGSAAISVPASTGGSSGQNGGPKYT</sequence>
<gene>
    <name evidence="1" type="ORF">EV182_007416</name>
</gene>
<name>A0ACC1HAH5_9FUNG</name>
<reference evidence="1" key="1">
    <citation type="submission" date="2022-06" db="EMBL/GenBank/DDBJ databases">
        <title>Phylogenomic reconstructions and comparative analyses of Kickxellomycotina fungi.</title>
        <authorList>
            <person name="Reynolds N.K."/>
            <person name="Stajich J.E."/>
            <person name="Barry K."/>
            <person name="Grigoriev I.V."/>
            <person name="Crous P."/>
            <person name="Smith M.E."/>
        </authorList>
    </citation>
    <scope>NUCLEOTIDE SEQUENCE</scope>
    <source>
        <strain evidence="1">RSA 2271</strain>
    </source>
</reference>
<protein>
    <submittedName>
        <fullName evidence="1">Uncharacterized protein</fullName>
    </submittedName>
</protein>
<evidence type="ECO:0000313" key="2">
    <source>
        <dbReference type="Proteomes" id="UP001145114"/>
    </source>
</evidence>
<dbReference type="EMBL" id="JAMZIH010008561">
    <property type="protein sequence ID" value="KAJ1671844.1"/>
    <property type="molecule type" value="Genomic_DNA"/>
</dbReference>
<dbReference type="Proteomes" id="UP001145114">
    <property type="component" value="Unassembled WGS sequence"/>
</dbReference>